<dbReference type="InterPro" id="IPR001304">
    <property type="entry name" value="C-type_lectin-like"/>
</dbReference>
<dbReference type="SUPFAM" id="SSF56436">
    <property type="entry name" value="C-type lectin-like"/>
    <property type="match status" value="1"/>
</dbReference>
<dbReference type="Proteomes" id="UP000613066">
    <property type="component" value="Unassembled WGS sequence"/>
</dbReference>
<dbReference type="PROSITE" id="PS50041">
    <property type="entry name" value="C_TYPE_LECTIN_2"/>
    <property type="match status" value="1"/>
</dbReference>
<evidence type="ECO:0000313" key="4">
    <source>
        <dbReference type="EMBL" id="NXC40843.1"/>
    </source>
</evidence>
<dbReference type="Pfam" id="PF00059">
    <property type="entry name" value="Lectin_C"/>
    <property type="match status" value="1"/>
</dbReference>
<feature type="non-terminal residue" evidence="4">
    <location>
        <position position="118"/>
    </location>
</feature>
<keyword evidence="2" id="KW-0430">Lectin</keyword>
<evidence type="ECO:0000313" key="5">
    <source>
        <dbReference type="Proteomes" id="UP000613066"/>
    </source>
</evidence>
<keyword evidence="5" id="KW-1185">Reference proteome</keyword>
<feature type="non-terminal residue" evidence="4">
    <location>
        <position position="1"/>
    </location>
</feature>
<dbReference type="InterPro" id="IPR033992">
    <property type="entry name" value="NKR-like_CTLD"/>
</dbReference>
<protein>
    <submittedName>
        <fullName evidence="4">CLC2B protein</fullName>
    </submittedName>
</protein>
<organism evidence="4 5">
    <name type="scientific">Penelope pileata</name>
    <dbReference type="NCBI Taxonomy" id="1118817"/>
    <lineage>
        <taxon>Eukaryota</taxon>
        <taxon>Metazoa</taxon>
        <taxon>Chordata</taxon>
        <taxon>Craniata</taxon>
        <taxon>Vertebrata</taxon>
        <taxon>Euteleostomi</taxon>
        <taxon>Archelosauria</taxon>
        <taxon>Archosauria</taxon>
        <taxon>Dinosauria</taxon>
        <taxon>Saurischia</taxon>
        <taxon>Theropoda</taxon>
        <taxon>Coelurosauria</taxon>
        <taxon>Aves</taxon>
        <taxon>Neognathae</taxon>
        <taxon>Galloanserae</taxon>
        <taxon>Galliformes</taxon>
        <taxon>Cracidae</taxon>
        <taxon>Penelope</taxon>
    </lineage>
</organism>
<dbReference type="EMBL" id="WBMW01001603">
    <property type="protein sequence ID" value="NXC40843.1"/>
    <property type="molecule type" value="Genomic_DNA"/>
</dbReference>
<evidence type="ECO:0000256" key="1">
    <source>
        <dbReference type="ARBA" id="ARBA00004401"/>
    </source>
</evidence>
<dbReference type="OrthoDB" id="9906043at2759"/>
<dbReference type="PANTHER" id="PTHR45710">
    <property type="entry name" value="C-TYPE LECTIN DOMAIN-CONTAINING PROTEIN 180"/>
    <property type="match status" value="1"/>
</dbReference>
<feature type="domain" description="C-type lectin" evidence="3">
    <location>
        <begin position="4"/>
        <end position="105"/>
    </location>
</feature>
<gene>
    <name evidence="4" type="primary">Clec2b_0</name>
    <name evidence="4" type="ORF">PENPIL_R01113</name>
</gene>
<name>A0A851NEG1_9GALL</name>
<dbReference type="GO" id="GO:0005886">
    <property type="term" value="C:plasma membrane"/>
    <property type="evidence" value="ECO:0007669"/>
    <property type="project" value="UniProtKB-SubCell"/>
</dbReference>
<accession>A0A851NEG1</accession>
<dbReference type="CDD" id="cd03593">
    <property type="entry name" value="CLECT_NK_receptors_like"/>
    <property type="match status" value="1"/>
</dbReference>
<comment type="subcellular location">
    <subcellularLocation>
        <location evidence="1">Cell membrane</location>
        <topology evidence="1">Single-pass type II membrane protein</topology>
    </subcellularLocation>
</comment>
<dbReference type="Gene3D" id="3.10.100.10">
    <property type="entry name" value="Mannose-Binding Protein A, subunit A"/>
    <property type="match status" value="1"/>
</dbReference>
<dbReference type="InterPro" id="IPR050828">
    <property type="entry name" value="C-type_lectin/matrix_domain"/>
</dbReference>
<reference evidence="4" key="1">
    <citation type="submission" date="2019-09" db="EMBL/GenBank/DDBJ databases">
        <title>Bird 10,000 Genomes (B10K) Project - Family phase.</title>
        <authorList>
            <person name="Zhang G."/>
        </authorList>
    </citation>
    <scope>NUCLEOTIDE SEQUENCE</scope>
    <source>
        <strain evidence="4">B10K-DU-001-08</strain>
        <tissue evidence="4">Muscle</tissue>
    </source>
</reference>
<dbReference type="SMART" id="SM00034">
    <property type="entry name" value="CLECT"/>
    <property type="match status" value="1"/>
</dbReference>
<dbReference type="InterPro" id="IPR016187">
    <property type="entry name" value="CTDL_fold"/>
</dbReference>
<dbReference type="PANTHER" id="PTHR45710:SF35">
    <property type="entry name" value="C-TYPE LECTIN DOMAIN FAMILY 2 MEMBER D"/>
    <property type="match status" value="1"/>
</dbReference>
<dbReference type="AlphaFoldDB" id="A0A851NEG1"/>
<dbReference type="InterPro" id="IPR016186">
    <property type="entry name" value="C-type_lectin-like/link_sf"/>
</dbReference>
<evidence type="ECO:0000259" key="3">
    <source>
        <dbReference type="PROSITE" id="PS50041"/>
    </source>
</evidence>
<comment type="caution">
    <text evidence="4">The sequence shown here is derived from an EMBL/GenBank/DDBJ whole genome shotgun (WGS) entry which is preliminary data.</text>
</comment>
<sequence length="118" mass="13654">WVGFQGKCYYFSKTYSDWNSSRQNCTDEGASLAIIDNEEEKAFLLEQMGLGNHWIGLHRAEGAATWTWIDGTTFTNWFELRGESGYAYLNKDRIGAGLSHTKKKWVCSKPDEYVLWNR</sequence>
<proteinExistence type="predicted"/>
<evidence type="ECO:0000256" key="2">
    <source>
        <dbReference type="ARBA" id="ARBA00022734"/>
    </source>
</evidence>
<dbReference type="GO" id="GO:0030246">
    <property type="term" value="F:carbohydrate binding"/>
    <property type="evidence" value="ECO:0007669"/>
    <property type="project" value="UniProtKB-KW"/>
</dbReference>